<keyword evidence="2" id="KW-1185">Reference proteome</keyword>
<gene>
    <name evidence="1" type="ORF">BDR25DRAFT_357757</name>
</gene>
<comment type="caution">
    <text evidence="1">The sequence shown here is derived from an EMBL/GenBank/DDBJ whole genome shotgun (WGS) entry which is preliminary data.</text>
</comment>
<organism evidence="1 2">
    <name type="scientific">Lindgomyces ingoldianus</name>
    <dbReference type="NCBI Taxonomy" id="673940"/>
    <lineage>
        <taxon>Eukaryota</taxon>
        <taxon>Fungi</taxon>
        <taxon>Dikarya</taxon>
        <taxon>Ascomycota</taxon>
        <taxon>Pezizomycotina</taxon>
        <taxon>Dothideomycetes</taxon>
        <taxon>Pleosporomycetidae</taxon>
        <taxon>Pleosporales</taxon>
        <taxon>Lindgomycetaceae</taxon>
        <taxon>Lindgomyces</taxon>
    </lineage>
</organism>
<evidence type="ECO:0000313" key="1">
    <source>
        <dbReference type="EMBL" id="KAF2468403.1"/>
    </source>
</evidence>
<dbReference type="Proteomes" id="UP000799755">
    <property type="component" value="Unassembled WGS sequence"/>
</dbReference>
<evidence type="ECO:0000313" key="2">
    <source>
        <dbReference type="Proteomes" id="UP000799755"/>
    </source>
</evidence>
<name>A0ACB6QN43_9PLEO</name>
<reference evidence="1" key="1">
    <citation type="journal article" date="2020" name="Stud. Mycol.">
        <title>101 Dothideomycetes genomes: a test case for predicting lifestyles and emergence of pathogens.</title>
        <authorList>
            <person name="Haridas S."/>
            <person name="Albert R."/>
            <person name="Binder M."/>
            <person name="Bloem J."/>
            <person name="Labutti K."/>
            <person name="Salamov A."/>
            <person name="Andreopoulos B."/>
            <person name="Baker S."/>
            <person name="Barry K."/>
            <person name="Bills G."/>
            <person name="Bluhm B."/>
            <person name="Cannon C."/>
            <person name="Castanera R."/>
            <person name="Culley D."/>
            <person name="Daum C."/>
            <person name="Ezra D."/>
            <person name="Gonzalez J."/>
            <person name="Henrissat B."/>
            <person name="Kuo A."/>
            <person name="Liang C."/>
            <person name="Lipzen A."/>
            <person name="Lutzoni F."/>
            <person name="Magnuson J."/>
            <person name="Mondo S."/>
            <person name="Nolan M."/>
            <person name="Ohm R."/>
            <person name="Pangilinan J."/>
            <person name="Park H.-J."/>
            <person name="Ramirez L."/>
            <person name="Alfaro M."/>
            <person name="Sun H."/>
            <person name="Tritt A."/>
            <person name="Yoshinaga Y."/>
            <person name="Zwiers L.-H."/>
            <person name="Turgeon B."/>
            <person name="Goodwin S."/>
            <person name="Spatafora J."/>
            <person name="Crous P."/>
            <person name="Grigoriev I."/>
        </authorList>
    </citation>
    <scope>NUCLEOTIDE SEQUENCE</scope>
    <source>
        <strain evidence="1">ATCC 200398</strain>
    </source>
</reference>
<accession>A0ACB6QN43</accession>
<dbReference type="EMBL" id="MU003516">
    <property type="protein sequence ID" value="KAF2468403.1"/>
    <property type="molecule type" value="Genomic_DNA"/>
</dbReference>
<sequence length="148" mass="16148">MLKRIIVRSCAATIITTFAIMDLASEIFPIRPSSHSLTSGTRTTVTNRTGPKPAISRPRGEKGNFYIIAGLEPLRNDIPNLRQEDLGRSTRNVIRSALQEPAVTAENAHNMNEAGVMIGMLGVDLLPLATVMGLEHTQSHLITEHQPV</sequence>
<protein>
    <submittedName>
        <fullName evidence="1">Uncharacterized protein</fullName>
    </submittedName>
</protein>
<proteinExistence type="predicted"/>